<dbReference type="Gene3D" id="1.20.1070.10">
    <property type="entry name" value="Rhodopsin 7-helix transmembrane proteins"/>
    <property type="match status" value="1"/>
</dbReference>
<evidence type="ECO:0000256" key="3">
    <source>
        <dbReference type="ARBA" id="ARBA00004370"/>
    </source>
</evidence>
<feature type="domain" description="G-protein coupled receptors family 1 profile" evidence="20">
    <location>
        <begin position="1"/>
        <end position="256"/>
    </location>
</feature>
<dbReference type="PANTHER" id="PTHR43655">
    <property type="entry name" value="ATP-DEPENDENT PROTEASE"/>
    <property type="match status" value="1"/>
</dbReference>
<comment type="cofactor">
    <cofactor evidence="1">
        <name>Zn(2+)</name>
        <dbReference type="ChEBI" id="CHEBI:29105"/>
    </cofactor>
</comment>
<keyword evidence="14" id="KW-0482">Metalloprotease</keyword>
<keyword evidence="8" id="KW-0479">Metal-binding</keyword>
<evidence type="ECO:0000256" key="17">
    <source>
        <dbReference type="SAM" id="Coils"/>
    </source>
</evidence>
<dbReference type="InterPro" id="IPR017452">
    <property type="entry name" value="GPCR_Rhodpsn_7TM"/>
</dbReference>
<evidence type="ECO:0000259" key="20">
    <source>
        <dbReference type="PROSITE" id="PS50262"/>
    </source>
</evidence>
<dbReference type="InterPro" id="IPR000276">
    <property type="entry name" value="GPCR_Rhodpsn"/>
</dbReference>
<evidence type="ECO:0000256" key="14">
    <source>
        <dbReference type="ARBA" id="ARBA00023049"/>
    </source>
</evidence>
<evidence type="ECO:0000256" key="5">
    <source>
        <dbReference type="ARBA" id="ARBA00010550"/>
    </source>
</evidence>
<evidence type="ECO:0000256" key="11">
    <source>
        <dbReference type="ARBA" id="ARBA00022833"/>
    </source>
</evidence>
<keyword evidence="6" id="KW-0645">Protease</keyword>
<keyword evidence="9" id="KW-0547">Nucleotide-binding</keyword>
<dbReference type="GO" id="GO:0004930">
    <property type="term" value="F:G protein-coupled receptor activity"/>
    <property type="evidence" value="ECO:0007669"/>
    <property type="project" value="UniProtKB-KW"/>
</dbReference>
<evidence type="ECO:0000256" key="19">
    <source>
        <dbReference type="SAM" id="Phobius"/>
    </source>
</evidence>
<dbReference type="STRING" id="2018661.A0A2A2KKH6"/>
<dbReference type="InterPro" id="IPR003960">
    <property type="entry name" value="ATPase_AAA_CS"/>
</dbReference>
<dbReference type="GO" id="GO:0004222">
    <property type="term" value="F:metalloendopeptidase activity"/>
    <property type="evidence" value="ECO:0007669"/>
    <property type="project" value="InterPro"/>
</dbReference>
<dbReference type="PANTHER" id="PTHR43655:SF2">
    <property type="entry name" value="AFG3 LIKE MATRIX AAA PEPTIDASE SUBUNIT 2, ISOFORM A"/>
    <property type="match status" value="1"/>
</dbReference>
<keyword evidence="13 19" id="KW-1133">Transmembrane helix</keyword>
<name>A0A2A2KKH6_9BILA</name>
<evidence type="ECO:0000313" key="21">
    <source>
        <dbReference type="EMBL" id="PAV74373.1"/>
    </source>
</evidence>
<evidence type="ECO:0000256" key="13">
    <source>
        <dbReference type="ARBA" id="ARBA00022989"/>
    </source>
</evidence>
<dbReference type="PRINTS" id="PR00237">
    <property type="entry name" value="GPCRRHODOPSN"/>
</dbReference>
<dbReference type="AlphaFoldDB" id="A0A2A2KKH6"/>
<dbReference type="InterPro" id="IPR050928">
    <property type="entry name" value="ATP-dep_Zn_Metalloprotease"/>
</dbReference>
<comment type="similarity">
    <text evidence="5">In the N-terminal section; belongs to the AAA ATPase family.</text>
</comment>
<feature type="transmembrane region" description="Helical" evidence="19">
    <location>
        <begin position="514"/>
        <end position="531"/>
    </location>
</feature>
<dbReference type="FunFam" id="3.40.50.300:FF:002568">
    <property type="entry name" value="Cell division protein (FtsH)"/>
    <property type="match status" value="1"/>
</dbReference>
<dbReference type="FunFam" id="1.10.8.60:FF:000019">
    <property type="entry name" value="AFG3-like AAA ATPase 2"/>
    <property type="match status" value="1"/>
</dbReference>
<comment type="caution">
    <text evidence="21">The sequence shown here is derived from an EMBL/GenBank/DDBJ whole genome shotgun (WGS) entry which is preliminary data.</text>
</comment>
<evidence type="ECO:0000256" key="12">
    <source>
        <dbReference type="ARBA" id="ARBA00022840"/>
    </source>
</evidence>
<dbReference type="SUPFAM" id="SSF52540">
    <property type="entry name" value="P-loop containing nucleoside triphosphate hydrolases"/>
    <property type="match status" value="1"/>
</dbReference>
<keyword evidence="15 19" id="KW-0472">Membrane</keyword>
<comment type="similarity">
    <text evidence="16">Belongs to the G-protein coupled receptor 1 family.</text>
</comment>
<dbReference type="SUPFAM" id="SSF81321">
    <property type="entry name" value="Family A G protein-coupled receptor-like"/>
    <property type="match status" value="1"/>
</dbReference>
<feature type="transmembrane region" description="Helical" evidence="19">
    <location>
        <begin position="122"/>
        <end position="145"/>
    </location>
</feature>
<dbReference type="PROSITE" id="PS00237">
    <property type="entry name" value="G_PROTEIN_RECEP_F1_1"/>
    <property type="match status" value="1"/>
</dbReference>
<dbReference type="Proteomes" id="UP000218231">
    <property type="component" value="Unassembled WGS sequence"/>
</dbReference>
<dbReference type="OrthoDB" id="5987909at2759"/>
<evidence type="ECO:0000313" key="22">
    <source>
        <dbReference type="Proteomes" id="UP000218231"/>
    </source>
</evidence>
<dbReference type="FunFam" id="1.20.58.760:FF:000003">
    <property type="entry name" value="AFG3-like AAA ATPase 2"/>
    <property type="match status" value="1"/>
</dbReference>
<dbReference type="Pfam" id="PF17862">
    <property type="entry name" value="AAA_lid_3"/>
    <property type="match status" value="1"/>
</dbReference>
<dbReference type="InterPro" id="IPR003593">
    <property type="entry name" value="AAA+_ATPase"/>
</dbReference>
<evidence type="ECO:0000256" key="15">
    <source>
        <dbReference type="ARBA" id="ARBA00023136"/>
    </source>
</evidence>
<proteinExistence type="inferred from homology"/>
<dbReference type="GO" id="GO:0005524">
    <property type="term" value="F:ATP binding"/>
    <property type="evidence" value="ECO:0007669"/>
    <property type="project" value="UniProtKB-KW"/>
</dbReference>
<feature type="coiled-coil region" evidence="17">
    <location>
        <begin position="928"/>
        <end position="959"/>
    </location>
</feature>
<keyword evidence="12" id="KW-0067">ATP-binding</keyword>
<dbReference type="GO" id="GO:0034982">
    <property type="term" value="P:mitochondrial protein processing"/>
    <property type="evidence" value="ECO:0007669"/>
    <property type="project" value="TreeGrafter"/>
</dbReference>
<keyword evidence="16" id="KW-0807">Transducer</keyword>
<feature type="transmembrane region" description="Helical" evidence="19">
    <location>
        <begin position="82"/>
        <end position="102"/>
    </location>
</feature>
<accession>A0A2A2KKH6</accession>
<dbReference type="Pfam" id="PF00004">
    <property type="entry name" value="AAA"/>
    <property type="match status" value="1"/>
</dbReference>
<dbReference type="PROSITE" id="PS00674">
    <property type="entry name" value="AAA"/>
    <property type="match status" value="1"/>
</dbReference>
<dbReference type="InterPro" id="IPR003959">
    <property type="entry name" value="ATPase_AAA_core"/>
</dbReference>
<dbReference type="Pfam" id="PF00001">
    <property type="entry name" value="7tm_1"/>
    <property type="match status" value="1"/>
</dbReference>
<dbReference type="Gene3D" id="1.10.8.60">
    <property type="match status" value="1"/>
</dbReference>
<feature type="transmembrane region" description="Helical" evidence="19">
    <location>
        <begin position="204"/>
        <end position="225"/>
    </location>
</feature>
<dbReference type="Pfam" id="PF06480">
    <property type="entry name" value="FtsH_ext"/>
    <property type="match status" value="1"/>
</dbReference>
<gene>
    <name evidence="21" type="ORF">WR25_07932</name>
</gene>
<keyword evidence="17" id="KW-0175">Coiled coil</keyword>
<dbReference type="SUPFAM" id="SSF140990">
    <property type="entry name" value="FtsH protease domain-like"/>
    <property type="match status" value="1"/>
</dbReference>
<dbReference type="GO" id="GO:0016887">
    <property type="term" value="F:ATP hydrolysis activity"/>
    <property type="evidence" value="ECO:0007669"/>
    <property type="project" value="InterPro"/>
</dbReference>
<sequence>MLMLHMCAADILFALLTLSSTMLITAMVPYFYGPNWLCKVVKFLQVLPFYASSFLLVAIGADRYQAICRPLASIKSSAYNRPAIFAFIAWAMSILFSTPQLFLFKKENYDCQVTYASPYQYAVYVILFNFFVWLLPSTLLGYLYFCVCRAVWQSFAFTNSFRRIHKGDDSIPSSQSTSGLQAHQKGITLQCTELDRRRLQTVRLTLAIVAANFLLWTPLCLTSAIDALWPHAIDPTFATYIMFLGNLNSCMNPWIWFYFNRTQLKRALGCVQRAKPLIAIQMWRLSRRPDRILSGVECCLLRADGIRHLSGLPLPNILNDNNAVLSQREVLRLLSKNKAFEMRFIEKINETVRRFAGKGLGDIFGGGDKDGDKDQGKKSDSGSSSSDKKSSSGDGPSSPFEFPGNWKQLAMSVGVLIALYLILDYQSYKEISWKEFYNDFLEPGIVDRLEVVDKRWVRVVTSSSKTPGITYYFNIGSVDSFERSLAAAQHHLNYETDKQIPVLYKSEFDWKRELPNLISIAFPLLFGYIIYRSMRGGLPGAGGKGGGLGGMFPSFGASTARKINKEDVKGAILTGPPGTGKTLLAKATAGEANVPFITVSGSEFLEMFVGVGPARVRDMFAMARKSSPCILFIDEIDAVGRKRGGKGMGGHSEQENTLNQLLVEMDGFSTDESSVIVLAATNRIDILDSALLRPGRFDRQIYVPVPDIKGRASIFRVHLQPLKTTLDKVELSRKLAAHTPGFSGADISNVCNEAALIAARDANIEISAKHFEQAIERVVAGMEKKSQVLQPEEKRTVAYHEAGHAVAGWFLEYADPLLKVSIIPRGKGLGYAQYLPKEQYLYSKEQLEDRMCMTLGGRCSEELFFGRITTGAQDDLQKVTQMAYAQVVKYGMSPKVGPLSFDTPAPGEMAFDKPYSEATAQLIDQEVRDMVNKALNRTRQLLEQKRAEIEKVALRLLEKEILARADMIELLGRRPFQEKNTYEEMVEGTGGKRICIIH</sequence>
<dbReference type="EMBL" id="LIAE01008340">
    <property type="protein sequence ID" value="PAV74373.1"/>
    <property type="molecule type" value="Genomic_DNA"/>
</dbReference>
<dbReference type="SMART" id="SM00382">
    <property type="entry name" value="AAA"/>
    <property type="match status" value="1"/>
</dbReference>
<dbReference type="InterPro" id="IPR011546">
    <property type="entry name" value="Pept_M41_FtsH_extracell"/>
</dbReference>
<dbReference type="Gene3D" id="1.20.58.760">
    <property type="entry name" value="Peptidase M41"/>
    <property type="match status" value="1"/>
</dbReference>
<feature type="transmembrane region" description="Helical" evidence="19">
    <location>
        <begin position="237"/>
        <end position="259"/>
    </location>
</feature>
<protein>
    <recommendedName>
        <fullName evidence="20">G-protein coupled receptors family 1 profile domain-containing protein</fullName>
    </recommendedName>
</protein>
<dbReference type="NCBIfam" id="TIGR01241">
    <property type="entry name" value="FtsH_fam"/>
    <property type="match status" value="1"/>
</dbReference>
<evidence type="ECO:0000256" key="18">
    <source>
        <dbReference type="SAM" id="MobiDB-lite"/>
    </source>
</evidence>
<keyword evidence="16" id="KW-0675">Receptor</keyword>
<dbReference type="Gene3D" id="3.40.1690.20">
    <property type="match status" value="1"/>
</dbReference>
<dbReference type="Pfam" id="PF01434">
    <property type="entry name" value="Peptidase_M41"/>
    <property type="match status" value="1"/>
</dbReference>
<dbReference type="Gene3D" id="3.40.50.300">
    <property type="entry name" value="P-loop containing nucleotide triphosphate hydrolases"/>
    <property type="match status" value="1"/>
</dbReference>
<organism evidence="21 22">
    <name type="scientific">Diploscapter pachys</name>
    <dbReference type="NCBI Taxonomy" id="2018661"/>
    <lineage>
        <taxon>Eukaryota</taxon>
        <taxon>Metazoa</taxon>
        <taxon>Ecdysozoa</taxon>
        <taxon>Nematoda</taxon>
        <taxon>Chromadorea</taxon>
        <taxon>Rhabditida</taxon>
        <taxon>Rhabditina</taxon>
        <taxon>Rhabditomorpha</taxon>
        <taxon>Rhabditoidea</taxon>
        <taxon>Rhabditidae</taxon>
        <taxon>Diploscapter</taxon>
    </lineage>
</organism>
<evidence type="ECO:0000256" key="6">
    <source>
        <dbReference type="ARBA" id="ARBA00022670"/>
    </source>
</evidence>
<evidence type="ECO:0000256" key="2">
    <source>
        <dbReference type="ARBA" id="ARBA00004173"/>
    </source>
</evidence>
<dbReference type="PROSITE" id="PS50262">
    <property type="entry name" value="G_PROTEIN_RECEP_F1_2"/>
    <property type="match status" value="1"/>
</dbReference>
<dbReference type="InterPro" id="IPR027417">
    <property type="entry name" value="P-loop_NTPase"/>
</dbReference>
<keyword evidence="7 16" id="KW-0812">Transmembrane</keyword>
<evidence type="ECO:0000256" key="7">
    <source>
        <dbReference type="ARBA" id="ARBA00022692"/>
    </source>
</evidence>
<dbReference type="InterPro" id="IPR000642">
    <property type="entry name" value="Peptidase_M41"/>
</dbReference>
<keyword evidence="10" id="KW-0378">Hydrolase</keyword>
<dbReference type="InterPro" id="IPR005936">
    <property type="entry name" value="FtsH"/>
</dbReference>
<dbReference type="InterPro" id="IPR037219">
    <property type="entry name" value="Peptidase_M41-like"/>
</dbReference>
<evidence type="ECO:0000256" key="1">
    <source>
        <dbReference type="ARBA" id="ARBA00001947"/>
    </source>
</evidence>
<feature type="compositionally biased region" description="Basic and acidic residues" evidence="18">
    <location>
        <begin position="367"/>
        <end position="391"/>
    </location>
</feature>
<evidence type="ECO:0000256" key="16">
    <source>
        <dbReference type="RuleBase" id="RU000688"/>
    </source>
</evidence>
<feature type="transmembrane region" description="Helical" evidence="19">
    <location>
        <begin position="43"/>
        <end position="61"/>
    </location>
</feature>
<comment type="similarity">
    <text evidence="4">In the C-terminal section; belongs to the peptidase M41 family.</text>
</comment>
<dbReference type="GO" id="GO:0008270">
    <property type="term" value="F:zinc ion binding"/>
    <property type="evidence" value="ECO:0007669"/>
    <property type="project" value="InterPro"/>
</dbReference>
<keyword evidence="11" id="KW-0862">Zinc</keyword>
<keyword evidence="16" id="KW-0297">G-protein coupled receptor</keyword>
<comment type="subcellular location">
    <subcellularLocation>
        <location evidence="3">Membrane</location>
    </subcellularLocation>
    <subcellularLocation>
        <location evidence="2">Mitochondrion</location>
    </subcellularLocation>
</comment>
<dbReference type="GO" id="GO:0005745">
    <property type="term" value="C:m-AAA complex"/>
    <property type="evidence" value="ECO:0007669"/>
    <property type="project" value="TreeGrafter"/>
</dbReference>
<evidence type="ECO:0000256" key="10">
    <source>
        <dbReference type="ARBA" id="ARBA00022801"/>
    </source>
</evidence>
<keyword evidence="22" id="KW-1185">Reference proteome</keyword>
<dbReference type="InterPro" id="IPR041569">
    <property type="entry name" value="AAA_lid_3"/>
</dbReference>
<feature type="region of interest" description="Disordered" evidence="18">
    <location>
        <begin position="366"/>
        <end position="399"/>
    </location>
</feature>
<evidence type="ECO:0000256" key="4">
    <source>
        <dbReference type="ARBA" id="ARBA00010044"/>
    </source>
</evidence>
<evidence type="ECO:0000256" key="9">
    <source>
        <dbReference type="ARBA" id="ARBA00022741"/>
    </source>
</evidence>
<feature type="transmembrane region" description="Helical" evidence="19">
    <location>
        <begin position="12"/>
        <end position="31"/>
    </location>
</feature>
<reference evidence="21 22" key="1">
    <citation type="journal article" date="2017" name="Curr. Biol.">
        <title>Genome architecture and evolution of a unichromosomal asexual nematode.</title>
        <authorList>
            <person name="Fradin H."/>
            <person name="Zegar C."/>
            <person name="Gutwein M."/>
            <person name="Lucas J."/>
            <person name="Kovtun M."/>
            <person name="Corcoran D."/>
            <person name="Baugh L.R."/>
            <person name="Kiontke K."/>
            <person name="Gunsalus K."/>
            <person name="Fitch D.H."/>
            <person name="Piano F."/>
        </authorList>
    </citation>
    <scope>NUCLEOTIDE SEQUENCE [LARGE SCALE GENOMIC DNA]</scope>
    <source>
        <strain evidence="21">PF1309</strain>
    </source>
</reference>
<evidence type="ECO:0000256" key="8">
    <source>
        <dbReference type="ARBA" id="ARBA00022723"/>
    </source>
</evidence>
<dbReference type="GO" id="GO:0004176">
    <property type="term" value="F:ATP-dependent peptidase activity"/>
    <property type="evidence" value="ECO:0007669"/>
    <property type="project" value="InterPro"/>
</dbReference>